<evidence type="ECO:0000313" key="3">
    <source>
        <dbReference type="Proteomes" id="UP000284403"/>
    </source>
</evidence>
<keyword evidence="3" id="KW-1185">Reference proteome</keyword>
<dbReference type="OrthoDB" id="244729at2759"/>
<evidence type="ECO:0000313" key="2">
    <source>
        <dbReference type="EMBL" id="RNF26565.1"/>
    </source>
</evidence>
<evidence type="ECO:0000256" key="1">
    <source>
        <dbReference type="SAM" id="MobiDB-lite"/>
    </source>
</evidence>
<name>A0A422Q9A0_9TRYP</name>
<dbReference type="RefSeq" id="XP_029231771.1">
    <property type="nucleotide sequence ID" value="XM_029368273.1"/>
</dbReference>
<feature type="region of interest" description="Disordered" evidence="1">
    <location>
        <begin position="660"/>
        <end position="708"/>
    </location>
</feature>
<sequence length="758" mass="83662">MTGNLPGSRGLPRACWQQMLSDKFSDNPDERLKLYSSLASLARGEKEAYSDSWTAAMLKASHDPWSRIRLLGRETLLREVKMEADAPNNDFSRRVLSLLLSKWPKMQHWYEREGFLLLLLGFFFSKVEVTSDELVLAHVLLRVGLPSLLDPQLPVREVAVKVIVQIAELSGELAAFTRDYLANQVKLRLEEAKEPRACEVEGLLSGIASLMHVCPSTFHTEWWTKMQPPLEQLSLHAAASVRQRVAAVWASRPVDSFEVLCIAMVKKSESPSASDDWWRMVEVLLMALQEQLTHLLTLTDEAVTVDLEAQGGSIADSLYAVLLFAEMRQFEVARMGKQLVPLLTQFWVRFAPSLAFVEDCCGQVAKRFRERVYFSLLFLPDLIWFLALRRYLCPTEDVETVRKAASQHLLQLLGGKRDMSLNSHDTRTGLSRPGCALAVLLLFTYFPDCFTGSVGRDLMEFAVSAEAWRQALSEDMNSVSYAVDFALSVRRVGGTIVHLVPIWLHWLPNAYAHQQCLILEAIKITVGSPKHWVSRKPFSFAYRSVFAAPTMQEGGDDVSRGFFWLKLHCPSLACLPEMAFSSPETPAIAGAVAAALHETVYAGVYAAKGTEHCVVRAARSLMMAECEVNENAEPIAVVVAAVIARLEIVSPRWRDALPAPHGGGGWGASDAASAHAGGSSNDEGRGRNDWDDTDDDDTDAGGVAPEEEVREAGGLLAALLESRFGADKEGFLRAVGPRERQAAALLLNEAGAGCHGKL</sequence>
<feature type="compositionally biased region" description="Acidic residues" evidence="1">
    <location>
        <begin position="691"/>
        <end position="708"/>
    </location>
</feature>
<proteinExistence type="predicted"/>
<dbReference type="Proteomes" id="UP000284403">
    <property type="component" value="Unassembled WGS sequence"/>
</dbReference>
<accession>A0A422Q9A0</accession>
<organism evidence="2 3">
    <name type="scientific">Trypanosoma conorhini</name>
    <dbReference type="NCBI Taxonomy" id="83891"/>
    <lineage>
        <taxon>Eukaryota</taxon>
        <taxon>Discoba</taxon>
        <taxon>Euglenozoa</taxon>
        <taxon>Kinetoplastea</taxon>
        <taxon>Metakinetoplastina</taxon>
        <taxon>Trypanosomatida</taxon>
        <taxon>Trypanosomatidae</taxon>
        <taxon>Trypanosoma</taxon>
    </lineage>
</organism>
<gene>
    <name evidence="2" type="ORF">Tco025E_01335</name>
</gene>
<dbReference type="SUPFAM" id="SSF48371">
    <property type="entry name" value="ARM repeat"/>
    <property type="match status" value="1"/>
</dbReference>
<protein>
    <submittedName>
        <fullName evidence="2">Uncharacterized protein</fullName>
    </submittedName>
</protein>
<feature type="compositionally biased region" description="Low complexity" evidence="1">
    <location>
        <begin position="668"/>
        <end position="680"/>
    </location>
</feature>
<comment type="caution">
    <text evidence="2">The sequence shown here is derived from an EMBL/GenBank/DDBJ whole genome shotgun (WGS) entry which is preliminary data.</text>
</comment>
<dbReference type="GeneID" id="40314946"/>
<reference evidence="2 3" key="1">
    <citation type="journal article" date="2018" name="BMC Genomics">
        <title>Genomic comparison of Trypanosoma conorhini and Trypanosoma rangeli to Trypanosoma cruzi strains of high and low virulence.</title>
        <authorList>
            <person name="Bradwell K.R."/>
            <person name="Koparde V.N."/>
            <person name="Matveyev A.V."/>
            <person name="Serrano M.G."/>
            <person name="Alves J.M."/>
            <person name="Parikh H."/>
            <person name="Huang B."/>
            <person name="Lee V."/>
            <person name="Espinosa-Alvarez O."/>
            <person name="Ortiz P.A."/>
            <person name="Costa-Martins A.G."/>
            <person name="Teixeira M.M."/>
            <person name="Buck G.A."/>
        </authorList>
    </citation>
    <scope>NUCLEOTIDE SEQUENCE [LARGE SCALE GENOMIC DNA]</scope>
    <source>
        <strain evidence="2 3">025E</strain>
    </source>
</reference>
<dbReference type="InterPro" id="IPR016024">
    <property type="entry name" value="ARM-type_fold"/>
</dbReference>
<dbReference type="AlphaFoldDB" id="A0A422Q9A0"/>
<dbReference type="EMBL" id="MKKU01000036">
    <property type="protein sequence ID" value="RNF26565.1"/>
    <property type="molecule type" value="Genomic_DNA"/>
</dbReference>